<keyword evidence="1" id="KW-1133">Transmembrane helix</keyword>
<accession>A0A4Z0GMW2</accession>
<organism evidence="2 3">
    <name type="scientific">Sporolactobacillus shoreae</name>
    <dbReference type="NCBI Taxonomy" id="1465501"/>
    <lineage>
        <taxon>Bacteria</taxon>
        <taxon>Bacillati</taxon>
        <taxon>Bacillota</taxon>
        <taxon>Bacilli</taxon>
        <taxon>Bacillales</taxon>
        <taxon>Sporolactobacillaceae</taxon>
        <taxon>Sporolactobacillus</taxon>
    </lineage>
</organism>
<evidence type="ECO:0000313" key="3">
    <source>
        <dbReference type="Proteomes" id="UP000298347"/>
    </source>
</evidence>
<keyword evidence="1" id="KW-0812">Transmembrane</keyword>
<evidence type="ECO:0000256" key="1">
    <source>
        <dbReference type="SAM" id="Phobius"/>
    </source>
</evidence>
<dbReference type="Gene3D" id="2.130.10.10">
    <property type="entry name" value="YVTN repeat-like/Quinoprotein amine dehydrogenase"/>
    <property type="match status" value="1"/>
</dbReference>
<protein>
    <submittedName>
        <fullName evidence="2">Group-specific protein</fullName>
    </submittedName>
</protein>
<sequence>MENQEDKLKKENHGNGSDKKSFQLVFWLLAAKIGFILILAGLAVWLIYSVHSAGDRNQAAVRFGKVLGSGFTETGDRLWIASESGIVSYRGGSWKKEMAAQIPAGTQIVPVKNGYLQFEGNGTAEEKNDNGKLIRSISLSKKWIGGIWGADASAHAFYHVSTDGGNLMLNYSVDGGKNWSTSTLKAVKGNVLMLAVYPEKANVFAIATTKGLFVTQDGGAHFQGYLNDQAVSSVSFGSGPNLSLLAGTYGSDTALYTILPAHQKTINLEMGTVEGDRLVQISQSLKHAGEAAVLTESGDVYLTRNSGENWIILAQNGRGLSGAK</sequence>
<keyword evidence="1" id="KW-0472">Membrane</keyword>
<evidence type="ECO:0000313" key="2">
    <source>
        <dbReference type="EMBL" id="TGA97213.1"/>
    </source>
</evidence>
<proteinExistence type="predicted"/>
<feature type="transmembrane region" description="Helical" evidence="1">
    <location>
        <begin position="24"/>
        <end position="48"/>
    </location>
</feature>
<dbReference type="OrthoDB" id="9764804at2"/>
<name>A0A4Z0GMW2_9BACL</name>
<dbReference type="InterPro" id="IPR015943">
    <property type="entry name" value="WD40/YVTN_repeat-like_dom_sf"/>
</dbReference>
<reference evidence="2 3" key="1">
    <citation type="journal article" date="2015" name="Int. J. Syst. Evol. Microbiol.">
        <title>Sporolactobacillus shoreae sp. nov. and Sporolactobacillus spathodeae sp. nov., two spore-forming lactic acid bacteria isolated from tree barks in Thailand.</title>
        <authorList>
            <person name="Thamacharoensuk T."/>
            <person name="Kitahara M."/>
            <person name="Ohkuma M."/>
            <person name="Thongchul N."/>
            <person name="Tanasupawat S."/>
        </authorList>
    </citation>
    <scope>NUCLEOTIDE SEQUENCE [LARGE SCALE GENOMIC DNA]</scope>
    <source>
        <strain evidence="2 3">BK92</strain>
    </source>
</reference>
<dbReference type="EMBL" id="SRJD01000015">
    <property type="protein sequence ID" value="TGA97213.1"/>
    <property type="molecule type" value="Genomic_DNA"/>
</dbReference>
<dbReference type="RefSeq" id="WP_135349128.1">
    <property type="nucleotide sequence ID" value="NZ_SRJD01000015.1"/>
</dbReference>
<gene>
    <name evidence="2" type="ORF">E4665_12500</name>
</gene>
<dbReference type="SUPFAM" id="SSF110296">
    <property type="entry name" value="Oligoxyloglucan reducing end-specific cellobiohydrolase"/>
    <property type="match status" value="1"/>
</dbReference>
<dbReference type="AlphaFoldDB" id="A0A4Z0GMW2"/>
<keyword evidence="3" id="KW-1185">Reference proteome</keyword>
<comment type="caution">
    <text evidence="2">The sequence shown here is derived from an EMBL/GenBank/DDBJ whole genome shotgun (WGS) entry which is preliminary data.</text>
</comment>
<dbReference type="Proteomes" id="UP000298347">
    <property type="component" value="Unassembled WGS sequence"/>
</dbReference>